<dbReference type="GO" id="GO:0003677">
    <property type="term" value="F:DNA binding"/>
    <property type="evidence" value="ECO:0007669"/>
    <property type="project" value="UniProtKB-UniRule"/>
</dbReference>
<feature type="binding site" evidence="7">
    <location>
        <position position="90"/>
    </location>
    <ligand>
        <name>Zn(2+)</name>
        <dbReference type="ChEBI" id="CHEBI:29105"/>
        <label>1</label>
    </ligand>
</feature>
<dbReference type="InterPro" id="IPR045867">
    <property type="entry name" value="DNA-dir_RpoC_beta_prime"/>
</dbReference>
<dbReference type="Pfam" id="PF00623">
    <property type="entry name" value="RNA_pol_Rpb1_2"/>
    <property type="match status" value="2"/>
</dbReference>
<dbReference type="GO" id="GO:0000428">
    <property type="term" value="C:DNA-directed RNA polymerase complex"/>
    <property type="evidence" value="ECO:0007669"/>
    <property type="project" value="UniProtKB-KW"/>
</dbReference>
<feature type="region of interest" description="Disordered" evidence="9">
    <location>
        <begin position="1384"/>
        <end position="1403"/>
    </location>
</feature>
<evidence type="ECO:0000313" key="11">
    <source>
        <dbReference type="EMBL" id="NOT33813.1"/>
    </source>
</evidence>
<dbReference type="GO" id="GO:0008270">
    <property type="term" value="F:zinc ion binding"/>
    <property type="evidence" value="ECO:0007669"/>
    <property type="project" value="UniProtKB-UniRule"/>
</dbReference>
<dbReference type="Gene3D" id="4.10.860.120">
    <property type="entry name" value="RNA polymerase II, clamp domain"/>
    <property type="match status" value="1"/>
</dbReference>
<dbReference type="HAMAP" id="MF_01322">
    <property type="entry name" value="RNApol_bact_RpoC"/>
    <property type="match status" value="1"/>
</dbReference>
<comment type="caution">
    <text evidence="11">The sequence shown here is derived from an EMBL/GenBank/DDBJ whole genome shotgun (WGS) entry which is preliminary data.</text>
</comment>
<evidence type="ECO:0000313" key="12">
    <source>
        <dbReference type="Proteomes" id="UP000580839"/>
    </source>
</evidence>
<comment type="similarity">
    <text evidence="7 8">Belongs to the RNA polymerase beta' chain family.</text>
</comment>
<dbReference type="CDD" id="cd01609">
    <property type="entry name" value="RNAP_beta'_N"/>
    <property type="match status" value="1"/>
</dbReference>
<dbReference type="Gene3D" id="1.10.132.30">
    <property type="match status" value="1"/>
</dbReference>
<dbReference type="InterPro" id="IPR007081">
    <property type="entry name" value="RNA_pol_Rpb1_5"/>
</dbReference>
<keyword evidence="7" id="KW-0862">Zinc</keyword>
<comment type="catalytic activity">
    <reaction evidence="6 7 8">
        <text>RNA(n) + a ribonucleoside 5'-triphosphate = RNA(n+1) + diphosphate</text>
        <dbReference type="Rhea" id="RHEA:21248"/>
        <dbReference type="Rhea" id="RHEA-COMP:14527"/>
        <dbReference type="Rhea" id="RHEA-COMP:17342"/>
        <dbReference type="ChEBI" id="CHEBI:33019"/>
        <dbReference type="ChEBI" id="CHEBI:61557"/>
        <dbReference type="ChEBI" id="CHEBI:140395"/>
        <dbReference type="EC" id="2.7.7.6"/>
    </reaction>
</comment>
<dbReference type="Pfam" id="PF04998">
    <property type="entry name" value="RNA_pol_Rpb1_5"/>
    <property type="match status" value="1"/>
</dbReference>
<dbReference type="FunFam" id="1.10.150.390:FF:000002">
    <property type="entry name" value="DNA-directed RNA polymerase subunit beta"/>
    <property type="match status" value="1"/>
</dbReference>
<comment type="subunit">
    <text evidence="7">The RNAP catalytic core consists of 2 alpha, 1 beta, 1 beta' and 1 omega subunit. When a sigma factor is associated with the core the holoenzyme is formed, which can initiate transcription.</text>
</comment>
<dbReference type="Gene3D" id="2.40.50.100">
    <property type="match status" value="3"/>
</dbReference>
<evidence type="ECO:0000256" key="9">
    <source>
        <dbReference type="SAM" id="MobiDB-lite"/>
    </source>
</evidence>
<dbReference type="PANTHER" id="PTHR19376:SF54">
    <property type="entry name" value="DNA-DIRECTED RNA POLYMERASE SUBUNIT BETA"/>
    <property type="match status" value="1"/>
</dbReference>
<dbReference type="NCBIfam" id="TIGR02386">
    <property type="entry name" value="rpoC_TIGR"/>
    <property type="match status" value="1"/>
</dbReference>
<organism evidence="11 12">
    <name type="scientific">Eiseniibacteriota bacterium</name>
    <dbReference type="NCBI Taxonomy" id="2212470"/>
    <lineage>
        <taxon>Bacteria</taxon>
        <taxon>Candidatus Eiseniibacteriota</taxon>
    </lineage>
</organism>
<dbReference type="EMBL" id="JABFRW010000074">
    <property type="protein sequence ID" value="NOT33813.1"/>
    <property type="molecule type" value="Genomic_DNA"/>
</dbReference>
<dbReference type="SMART" id="SM00663">
    <property type="entry name" value="RPOLA_N"/>
    <property type="match status" value="1"/>
</dbReference>
<dbReference type="Gene3D" id="1.10.150.390">
    <property type="match status" value="1"/>
</dbReference>
<comment type="cofactor">
    <cofactor evidence="7">
        <name>Mg(2+)</name>
        <dbReference type="ChEBI" id="CHEBI:18420"/>
    </cofactor>
    <text evidence="7">Binds 1 Mg(2+) ion per subunit.</text>
</comment>
<accession>A0A849SJH9</accession>
<dbReference type="InterPro" id="IPR000722">
    <property type="entry name" value="RNA_pol_asu"/>
</dbReference>
<keyword evidence="1 7" id="KW-0240">DNA-directed RNA polymerase</keyword>
<comment type="function">
    <text evidence="7 8">DNA-dependent RNA polymerase catalyzes the transcription of DNA into RNA using the four ribonucleoside triphosphates as substrates.</text>
</comment>
<feature type="domain" description="RNA polymerase N-terminal" evidence="10">
    <location>
        <begin position="241"/>
        <end position="520"/>
    </location>
</feature>
<dbReference type="InterPro" id="IPR007080">
    <property type="entry name" value="RNA_pol_Rpb1_1"/>
</dbReference>
<dbReference type="SUPFAM" id="SSF64484">
    <property type="entry name" value="beta and beta-prime subunits of DNA dependent RNA-polymerase"/>
    <property type="match status" value="1"/>
</dbReference>
<dbReference type="Proteomes" id="UP000580839">
    <property type="component" value="Unassembled WGS sequence"/>
</dbReference>
<feature type="binding site" evidence="7">
    <location>
        <position position="828"/>
    </location>
    <ligand>
        <name>Zn(2+)</name>
        <dbReference type="ChEBI" id="CHEBI:29105"/>
        <label>2</label>
    </ligand>
</feature>
<dbReference type="InterPro" id="IPR044893">
    <property type="entry name" value="RNA_pol_Rpb1_clamp_domain"/>
</dbReference>
<protein>
    <recommendedName>
        <fullName evidence="7">DNA-directed RNA polymerase subunit beta'</fullName>
        <shortName evidence="7">RNAP subunit beta'</shortName>
        <ecNumber evidence="7">2.7.7.6</ecNumber>
    </recommendedName>
    <alternativeName>
        <fullName evidence="7">RNA polymerase subunit beta'</fullName>
    </alternativeName>
    <alternativeName>
        <fullName evidence="7">Transcriptase subunit beta'</fullName>
    </alternativeName>
</protein>
<keyword evidence="2 7" id="KW-0808">Transferase</keyword>
<dbReference type="Gene3D" id="1.10.40.90">
    <property type="match status" value="1"/>
</dbReference>
<feature type="binding site" evidence="7">
    <location>
        <position position="915"/>
    </location>
    <ligand>
        <name>Zn(2+)</name>
        <dbReference type="ChEBI" id="CHEBI:29105"/>
        <label>2</label>
    </ligand>
</feature>
<evidence type="ECO:0000256" key="4">
    <source>
        <dbReference type="ARBA" id="ARBA00022723"/>
    </source>
</evidence>
<proteinExistence type="inferred from homology"/>
<dbReference type="InterPro" id="IPR007066">
    <property type="entry name" value="RNA_pol_Rpb1_3"/>
</dbReference>
<dbReference type="InterPro" id="IPR006592">
    <property type="entry name" value="RNA_pol_N"/>
</dbReference>
<evidence type="ECO:0000256" key="2">
    <source>
        <dbReference type="ARBA" id="ARBA00022679"/>
    </source>
</evidence>
<dbReference type="GO" id="GO:0006351">
    <property type="term" value="P:DNA-templated transcription"/>
    <property type="evidence" value="ECO:0007669"/>
    <property type="project" value="UniProtKB-UniRule"/>
</dbReference>
<dbReference type="Pfam" id="PF04997">
    <property type="entry name" value="RNA_pol_Rpb1_1"/>
    <property type="match status" value="1"/>
</dbReference>
<dbReference type="Pfam" id="PF04983">
    <property type="entry name" value="RNA_pol_Rpb1_3"/>
    <property type="match status" value="1"/>
</dbReference>
<feature type="binding site" evidence="7">
    <location>
        <position position="77"/>
    </location>
    <ligand>
        <name>Zn(2+)</name>
        <dbReference type="ChEBI" id="CHEBI:29105"/>
        <label>1</label>
    </ligand>
</feature>
<name>A0A849SJH9_UNCEI</name>
<evidence type="ECO:0000259" key="10">
    <source>
        <dbReference type="SMART" id="SM00663"/>
    </source>
</evidence>
<feature type="binding site" evidence="7">
    <location>
        <position position="905"/>
    </location>
    <ligand>
        <name>Zn(2+)</name>
        <dbReference type="ChEBI" id="CHEBI:29105"/>
        <label>2</label>
    </ligand>
</feature>
<dbReference type="InterPro" id="IPR042102">
    <property type="entry name" value="RNA_pol_Rpb1_3_sf"/>
</dbReference>
<evidence type="ECO:0000256" key="8">
    <source>
        <dbReference type="RuleBase" id="RU004279"/>
    </source>
</evidence>
<dbReference type="CDD" id="cd02655">
    <property type="entry name" value="RNAP_beta'_C"/>
    <property type="match status" value="1"/>
</dbReference>
<keyword evidence="7" id="KW-0460">Magnesium</keyword>
<dbReference type="Gene3D" id="1.10.274.100">
    <property type="entry name" value="RNA polymerase Rpb1, domain 3"/>
    <property type="match status" value="1"/>
</dbReference>
<keyword evidence="4 7" id="KW-0479">Metal-binding</keyword>
<keyword evidence="5 7" id="KW-0804">Transcription</keyword>
<dbReference type="Gene3D" id="2.40.40.20">
    <property type="match status" value="1"/>
</dbReference>
<evidence type="ECO:0000256" key="1">
    <source>
        <dbReference type="ARBA" id="ARBA00022478"/>
    </source>
</evidence>
<keyword evidence="3 7" id="KW-0548">Nucleotidyltransferase</keyword>
<feature type="binding site" evidence="7">
    <location>
        <position position="468"/>
    </location>
    <ligand>
        <name>Mg(2+)</name>
        <dbReference type="ChEBI" id="CHEBI:18420"/>
    </ligand>
</feature>
<dbReference type="GO" id="GO:0003899">
    <property type="term" value="F:DNA-directed RNA polymerase activity"/>
    <property type="evidence" value="ECO:0007669"/>
    <property type="project" value="UniProtKB-UniRule"/>
</dbReference>
<dbReference type="InterPro" id="IPR012754">
    <property type="entry name" value="DNA-dir_RpoC_beta_prime_bact"/>
</dbReference>
<dbReference type="PANTHER" id="PTHR19376">
    <property type="entry name" value="DNA-DIRECTED RNA POLYMERASE"/>
    <property type="match status" value="1"/>
</dbReference>
<feature type="binding site" evidence="7">
    <location>
        <position position="912"/>
    </location>
    <ligand>
        <name>Zn(2+)</name>
        <dbReference type="ChEBI" id="CHEBI:29105"/>
        <label>2</label>
    </ligand>
</feature>
<dbReference type="InterPro" id="IPR007083">
    <property type="entry name" value="RNA_pol_Rpb1_4"/>
</dbReference>
<dbReference type="Gene3D" id="1.10.1790.20">
    <property type="match status" value="1"/>
</dbReference>
<evidence type="ECO:0000256" key="7">
    <source>
        <dbReference type="HAMAP-Rule" id="MF_01322"/>
    </source>
</evidence>
<dbReference type="EC" id="2.7.7.6" evidence="7"/>
<dbReference type="Pfam" id="PF05000">
    <property type="entry name" value="RNA_pol_Rpb1_4"/>
    <property type="match status" value="1"/>
</dbReference>
<comment type="cofactor">
    <cofactor evidence="7">
        <name>Zn(2+)</name>
        <dbReference type="ChEBI" id="CHEBI:29105"/>
    </cofactor>
    <text evidence="7">Binds 2 Zn(2+) ions per subunit.</text>
</comment>
<feature type="binding site" evidence="7">
    <location>
        <position position="466"/>
    </location>
    <ligand>
        <name>Mg(2+)</name>
        <dbReference type="ChEBI" id="CHEBI:18420"/>
    </ligand>
</feature>
<feature type="binding site" evidence="7">
    <location>
        <position position="93"/>
    </location>
    <ligand>
        <name>Zn(2+)</name>
        <dbReference type="ChEBI" id="CHEBI:29105"/>
        <label>1</label>
    </ligand>
</feature>
<evidence type="ECO:0000256" key="5">
    <source>
        <dbReference type="ARBA" id="ARBA00023163"/>
    </source>
</evidence>
<sequence length="1403" mass="156041">MAAGKLGLSRLEEHDQRRRASFNAIRIRLASPDVIRSWSHGEVTKPETINYRSFKPEKDGLFCEKIFGPVKDWECNCGKYKRIRYRGVICDRCGVEVTQAKVRRERLGHIQLAVPVSHIWFFKGVPSRIGHLLDMSIRDLERILYYESYVVIDPGKTGFKKKEIITEDQYNEVMEEQPESGLKSKMGAEAIRDLLSELDLEELQADLRAKAKIETSVQRKKETLKRLRIVEAFRHSGNRPEWMILECVPVLPPDLRPLVPLEGGRFATSDLNDLYRRVINRNNRLKKLMDIKAPEVILRNEKRMLQEAVDALFDNGRRSRAVRGQGNRPLKSLSDMLKGKQGRFRQNLLGKRVDYSGRSVIVVGPELKLNQCGLPKNMALELFKPFIIRKLEDRGYVQTVKSAKRLVEREKPEVWDILGEIIENHPVLLNRAPTLHRLGIQGFEPVLVEGKAIKIHPLVCQAFNADFDGDQMAVHVPLSFEAQIETSLLMLSSNNILSPAHGRPLATPNQDIVLGCHYLTKSRGDTPNPRVAGTKAKLEADDPRRLRMFSSAGEVRAAYDNGEVPLHGYVAVRATGLNLPRNAVGKHGYLETTPGRVLFNEVVPEALEFLNQTMDKKRLEGLVGDCYSRLGPAATAELLDQLKDLGFKYATSAGFTVGIDDVRIPPEKEEIIQKSLAAVERINLNYRRGVITEGERYNKVIDTWQHAMTEVEEITFDGLSKDREGFNPIFMMADSGSRGNREQVRQLAGMRGLMAKPQKKITGGLGEIIESPVIHNFKEGLDVLEYFISTHGARKGLADTALKTADAGYLTRRLVDVAQDVIINEPDCGTIRGLSVGALKDGEDIIEPLADRILGRVASEDVLHPISNERIVEAGELIDEAIAASIDAAAKAGLDKIRIRSVLTCDARRGACGKCYGRNLATGRPVDLGEAVGVIAAQSIGEPGTQLTLRTFHIGGTASRIVEQSRTLSKEAGLVRFQSLEVVSFARATESTGASVWVAVSRSGEIELLDSDGRARQRYSVPYGAHLYVADGQHVDNEQALFEWDVYNVPVISEKSGVVRFVDVKEKVTVRDEVDDTSGMKLLVIMEDRNKELQPAIDIIDTGSGAKLAHYPLPTGARLEVRDGQAVVAGDPLVKTRREASKTRDITGGLPRVAELFEARRPKDASIITEIDGRVEFGGVTRGMRKLIVRAEDGDTREYQIPQGRHLHVQEGSVVRAGDRLTEGPINPHDVLAIKGIEEVQEYLVNEIQEVYRLQGVRIDDKHIETIVRQMLQKVRIEDPGDTVFLEGEAVDRLVVLEENERILKEGQQPATFKPLLLGITKASLSTESFISAASFQETTRVLTEAAVHGKVDYLRGLKENVIIGHLIPAGTGMSAYRKLKLDSERQTSEGLEEPLGEGAKSA</sequence>
<gene>
    <name evidence="7 11" type="primary">rpoC</name>
    <name evidence="11" type="ORF">HOP12_06555</name>
</gene>
<feature type="binding site" evidence="7">
    <location>
        <position position="75"/>
    </location>
    <ligand>
        <name>Zn(2+)</name>
        <dbReference type="ChEBI" id="CHEBI:29105"/>
        <label>1</label>
    </ligand>
</feature>
<evidence type="ECO:0000256" key="3">
    <source>
        <dbReference type="ARBA" id="ARBA00022695"/>
    </source>
</evidence>
<evidence type="ECO:0000256" key="6">
    <source>
        <dbReference type="ARBA" id="ARBA00048552"/>
    </source>
</evidence>
<dbReference type="GO" id="GO:0000287">
    <property type="term" value="F:magnesium ion binding"/>
    <property type="evidence" value="ECO:0007669"/>
    <property type="project" value="UniProtKB-UniRule"/>
</dbReference>
<dbReference type="InterPro" id="IPR038120">
    <property type="entry name" value="Rpb1_funnel_sf"/>
</dbReference>
<reference evidence="11 12" key="1">
    <citation type="submission" date="2020-04" db="EMBL/GenBank/DDBJ databases">
        <title>Metagenomic profiling of ammonia- and methane-oxidizing microorganisms in a Dutch drinking water treatment plant.</title>
        <authorList>
            <person name="Poghosyan L."/>
            <person name="Leucker S."/>
        </authorList>
    </citation>
    <scope>NUCLEOTIDE SEQUENCE [LARGE SCALE GENOMIC DNA]</scope>
    <source>
        <strain evidence="11">S-RSF-IL-03</strain>
    </source>
</reference>
<feature type="binding site" evidence="7">
    <location>
        <position position="470"/>
    </location>
    <ligand>
        <name>Mg(2+)</name>
        <dbReference type="ChEBI" id="CHEBI:18420"/>
    </ligand>
</feature>